<dbReference type="Proteomes" id="UP000762676">
    <property type="component" value="Unassembled WGS sequence"/>
</dbReference>
<organism evidence="1 2">
    <name type="scientific">Elysia marginata</name>
    <dbReference type="NCBI Taxonomy" id="1093978"/>
    <lineage>
        <taxon>Eukaryota</taxon>
        <taxon>Metazoa</taxon>
        <taxon>Spiralia</taxon>
        <taxon>Lophotrochozoa</taxon>
        <taxon>Mollusca</taxon>
        <taxon>Gastropoda</taxon>
        <taxon>Heterobranchia</taxon>
        <taxon>Euthyneura</taxon>
        <taxon>Panpulmonata</taxon>
        <taxon>Sacoglossa</taxon>
        <taxon>Placobranchoidea</taxon>
        <taxon>Plakobranchidae</taxon>
        <taxon>Elysia</taxon>
    </lineage>
</organism>
<name>A0AAV4F6J2_9GAST</name>
<sequence length="459" mass="51718">MISLHSVVFNLTTITTIIGRFQTKVPVLCTLEDARGLIAENDPLEIALNLLKREDFEVEVNRTFIQSEDEFELIAQQTYAAVGALTNADFFHMFQREQKEEQSASYSDIQWEKCSAFLVRSQCGVASVLIDWLRRFKPNKWEPFIIVYEPRLLPCRISTSSVLQLAGSHERMRAVVQFLLHGQLNWQEVILIHDSAIASVRLANLRLAMSQYSILVQVLEMEMLQRDGNLTRGLLAALNADTEHHIILSLGEPQLFEVLHQAKVLNLLQPHHYWVLLSAASCSEALAETVPAESNVLLVMMTHLLQRDMSQSMCGGHMLNDATNSTMRMSHLLAAGIYAALETHRYSGSNTKMVSLCDTPQTFLTGSIDRTQDQLSLWTADGNVTFDLTSGLLTSAGFQVCSTDRFSEKNYTQVARWSNLSGRQATQGPLFRNLFRDFSKNTEKLIVSTREVSKVNLCL</sequence>
<keyword evidence="2" id="KW-1185">Reference proteome</keyword>
<dbReference type="EMBL" id="BMAT01004142">
    <property type="protein sequence ID" value="GFR68832.1"/>
    <property type="molecule type" value="Genomic_DNA"/>
</dbReference>
<dbReference type="AlphaFoldDB" id="A0AAV4F6J2"/>
<gene>
    <name evidence="1" type="ORF">ElyMa_002030800</name>
</gene>
<protein>
    <recommendedName>
        <fullName evidence="3">Receptor ligand binding region domain-containing protein</fullName>
    </recommendedName>
</protein>
<comment type="caution">
    <text evidence="1">The sequence shown here is derived from an EMBL/GenBank/DDBJ whole genome shotgun (WGS) entry which is preliminary data.</text>
</comment>
<dbReference type="Gene3D" id="3.40.50.2300">
    <property type="match status" value="2"/>
</dbReference>
<reference evidence="1 2" key="1">
    <citation type="journal article" date="2021" name="Elife">
        <title>Chloroplast acquisition without the gene transfer in kleptoplastic sea slugs, Plakobranchus ocellatus.</title>
        <authorList>
            <person name="Maeda T."/>
            <person name="Takahashi S."/>
            <person name="Yoshida T."/>
            <person name="Shimamura S."/>
            <person name="Takaki Y."/>
            <person name="Nagai Y."/>
            <person name="Toyoda A."/>
            <person name="Suzuki Y."/>
            <person name="Arimoto A."/>
            <person name="Ishii H."/>
            <person name="Satoh N."/>
            <person name="Nishiyama T."/>
            <person name="Hasebe M."/>
            <person name="Maruyama T."/>
            <person name="Minagawa J."/>
            <person name="Obokata J."/>
            <person name="Shigenobu S."/>
        </authorList>
    </citation>
    <scope>NUCLEOTIDE SEQUENCE [LARGE SCALE GENOMIC DNA]</scope>
</reference>
<evidence type="ECO:0000313" key="2">
    <source>
        <dbReference type="Proteomes" id="UP000762676"/>
    </source>
</evidence>
<accession>A0AAV4F6J2</accession>
<evidence type="ECO:0000313" key="1">
    <source>
        <dbReference type="EMBL" id="GFR68832.1"/>
    </source>
</evidence>
<proteinExistence type="predicted"/>
<evidence type="ECO:0008006" key="3">
    <source>
        <dbReference type="Google" id="ProtNLM"/>
    </source>
</evidence>